<organism evidence="1">
    <name type="scientific">Rhizophora mucronata</name>
    <name type="common">Asiatic mangrove</name>
    <dbReference type="NCBI Taxonomy" id="61149"/>
    <lineage>
        <taxon>Eukaryota</taxon>
        <taxon>Viridiplantae</taxon>
        <taxon>Streptophyta</taxon>
        <taxon>Embryophyta</taxon>
        <taxon>Tracheophyta</taxon>
        <taxon>Spermatophyta</taxon>
        <taxon>Magnoliopsida</taxon>
        <taxon>eudicotyledons</taxon>
        <taxon>Gunneridae</taxon>
        <taxon>Pentapetalae</taxon>
        <taxon>rosids</taxon>
        <taxon>fabids</taxon>
        <taxon>Malpighiales</taxon>
        <taxon>Rhizophoraceae</taxon>
        <taxon>Rhizophora</taxon>
    </lineage>
</organism>
<protein>
    <submittedName>
        <fullName evidence="1">Uncharacterized protein</fullName>
    </submittedName>
</protein>
<sequence length="26" mass="3003">MKNIAFPSFTKPKVRSKLGRVIPQKM</sequence>
<proteinExistence type="predicted"/>
<reference evidence="1" key="1">
    <citation type="submission" date="2018-02" db="EMBL/GenBank/DDBJ databases">
        <title>Rhizophora mucronata_Transcriptome.</title>
        <authorList>
            <person name="Meera S.P."/>
            <person name="Sreeshan A."/>
            <person name="Augustine A."/>
        </authorList>
    </citation>
    <scope>NUCLEOTIDE SEQUENCE</scope>
    <source>
        <tissue evidence="1">Leaf</tissue>
    </source>
</reference>
<evidence type="ECO:0000313" key="1">
    <source>
        <dbReference type="EMBL" id="MBX45117.1"/>
    </source>
</evidence>
<name>A0A2P2NRI2_RHIMU</name>
<dbReference type="AlphaFoldDB" id="A0A2P2NRI2"/>
<accession>A0A2P2NRI2</accession>
<dbReference type="EMBL" id="GGEC01064633">
    <property type="protein sequence ID" value="MBX45117.1"/>
    <property type="molecule type" value="Transcribed_RNA"/>
</dbReference>